<organism evidence="11 12">
    <name type="scientific">Rhodopirellula maiorica SM1</name>
    <dbReference type="NCBI Taxonomy" id="1265738"/>
    <lineage>
        <taxon>Bacteria</taxon>
        <taxon>Pseudomonadati</taxon>
        <taxon>Planctomycetota</taxon>
        <taxon>Planctomycetia</taxon>
        <taxon>Pirellulales</taxon>
        <taxon>Pirellulaceae</taxon>
        <taxon>Novipirellula</taxon>
    </lineage>
</organism>
<comment type="caution">
    <text evidence="11">The sequence shown here is derived from an EMBL/GenBank/DDBJ whole genome shotgun (WGS) entry which is preliminary data.</text>
</comment>
<evidence type="ECO:0000259" key="10">
    <source>
        <dbReference type="Pfam" id="PF02397"/>
    </source>
</evidence>
<dbReference type="PANTHER" id="PTHR30576">
    <property type="entry name" value="COLANIC BIOSYNTHESIS UDP-GLUCOSE LIPID CARRIER TRANSFERASE"/>
    <property type="match status" value="1"/>
</dbReference>
<accession>M5RTU8</accession>
<feature type="transmembrane region" description="Helical" evidence="9">
    <location>
        <begin position="151"/>
        <end position="169"/>
    </location>
</feature>
<proteinExistence type="inferred from homology"/>
<dbReference type="PANTHER" id="PTHR30576:SF4">
    <property type="entry name" value="UNDECAPRENYL-PHOSPHATE GALACTOSE PHOSPHOTRANSFERASE"/>
    <property type="match status" value="1"/>
</dbReference>
<dbReference type="InterPro" id="IPR017472">
    <property type="entry name" value="Undecaprenyl-P_galact_Ptfrase"/>
</dbReference>
<dbReference type="GO" id="GO:0000271">
    <property type="term" value="P:polysaccharide biosynthetic process"/>
    <property type="evidence" value="ECO:0007669"/>
    <property type="project" value="InterPro"/>
</dbReference>
<keyword evidence="8 9" id="KW-0472">Membrane</keyword>
<gene>
    <name evidence="11" type="ORF">RMSM_05673</name>
</gene>
<evidence type="ECO:0000256" key="5">
    <source>
        <dbReference type="ARBA" id="ARBA00022679"/>
    </source>
</evidence>
<dbReference type="PATRIC" id="fig|1265738.3.peg.5673"/>
<dbReference type="InterPro" id="IPR003362">
    <property type="entry name" value="Bact_transf"/>
</dbReference>
<dbReference type="Proteomes" id="UP000011991">
    <property type="component" value="Unassembled WGS sequence"/>
</dbReference>
<evidence type="ECO:0000256" key="1">
    <source>
        <dbReference type="ARBA" id="ARBA00004141"/>
    </source>
</evidence>
<comment type="similarity">
    <text evidence="3">Belongs to the bacterial sugar transferase family.</text>
</comment>
<evidence type="ECO:0000256" key="4">
    <source>
        <dbReference type="ARBA" id="ARBA00022475"/>
    </source>
</evidence>
<feature type="transmembrane region" description="Helical" evidence="9">
    <location>
        <begin position="342"/>
        <end position="363"/>
    </location>
</feature>
<evidence type="ECO:0000256" key="3">
    <source>
        <dbReference type="ARBA" id="ARBA00006464"/>
    </source>
</evidence>
<feature type="transmembrane region" description="Helical" evidence="9">
    <location>
        <begin position="74"/>
        <end position="100"/>
    </location>
</feature>
<reference evidence="11 12" key="1">
    <citation type="journal article" date="2013" name="Mar. Genomics">
        <title>Expression of sulfatases in Rhodopirellula baltica and the diversity of sulfatases in the genus Rhodopirellula.</title>
        <authorList>
            <person name="Wegner C.E."/>
            <person name="Richter-Heitmann T."/>
            <person name="Klindworth A."/>
            <person name="Klockow C."/>
            <person name="Richter M."/>
            <person name="Achstetter T."/>
            <person name="Glockner F.O."/>
            <person name="Harder J."/>
        </authorList>
    </citation>
    <scope>NUCLEOTIDE SEQUENCE [LARGE SCALE GENOMIC DNA]</scope>
    <source>
        <strain evidence="11 12">SM1</strain>
    </source>
</reference>
<dbReference type="AlphaFoldDB" id="M5RTU8"/>
<name>M5RTU8_9BACT</name>
<evidence type="ECO:0000256" key="9">
    <source>
        <dbReference type="SAM" id="Phobius"/>
    </source>
</evidence>
<comment type="subcellular location">
    <subcellularLocation>
        <location evidence="2">Cell membrane</location>
    </subcellularLocation>
    <subcellularLocation>
        <location evidence="1">Membrane</location>
        <topology evidence="1">Multi-pass membrane protein</topology>
    </subcellularLocation>
</comment>
<dbReference type="NCBIfam" id="TIGR03022">
    <property type="entry name" value="WbaP_sugtrans"/>
    <property type="match status" value="1"/>
</dbReference>
<dbReference type="NCBIfam" id="TIGR03025">
    <property type="entry name" value="EPS_sugtrans"/>
    <property type="match status" value="1"/>
</dbReference>
<evidence type="ECO:0000256" key="7">
    <source>
        <dbReference type="ARBA" id="ARBA00022989"/>
    </source>
</evidence>
<sequence length="535" mass="60339">MQKVISQANLICFSGTDPRASITTDFMSTSATPNEYLLEPAKQGVDTASESVQLQEIIERHTGKPPSRELSLTYIWQVALTACPLLVVDLLVTACCLAAATFLVCNVAGTDPYSGFWKQLPAVLLLQSALLCLHGVYPGAGLNPVAELRGLIRSTILSYLALTGLNVILGQLPRLEATIFATSVLITVLLLPLARTLSRYMMGHFSWWGIRVLVVGETEQRTITCRKLIKHHEWGYRPVGDFKCTTSLRPEASDLIDSERHDDLVEIARRKKAPAILICPSPDRYELVRRLVFQIPRVVAFGDAESPDYTRASSHSTHTYTTEFNFPLLHFGPRLLKRFSDIVVSLIALGLFAIPMALIALFIKLKSPGPVFFGHKRCGQHGKTFRAWKFRSMVCNADEVLQQHLREHPELRDEWERDQKLKDDPRVIPGVGTIIRKWSLDEFPQFWNVLVGQMSLIGPRPIVESEISKYSDRYFDYSHMTPGITGLWQVSGRNNTTYEERVALDRYYVRNWSIWLDLLILAKTPAAVLTNRGAY</sequence>
<evidence type="ECO:0000256" key="8">
    <source>
        <dbReference type="ARBA" id="ARBA00023136"/>
    </source>
</evidence>
<keyword evidence="4" id="KW-1003">Cell membrane</keyword>
<feature type="domain" description="Bacterial sugar transferase" evidence="10">
    <location>
        <begin position="337"/>
        <end position="529"/>
    </location>
</feature>
<dbReference type="EMBL" id="ANOG01000802">
    <property type="protein sequence ID" value="EMI17389.1"/>
    <property type="molecule type" value="Genomic_DNA"/>
</dbReference>
<keyword evidence="5 11" id="KW-0808">Transferase</keyword>
<feature type="transmembrane region" description="Helical" evidence="9">
    <location>
        <begin position="175"/>
        <end position="194"/>
    </location>
</feature>
<evidence type="ECO:0000313" key="12">
    <source>
        <dbReference type="Proteomes" id="UP000011991"/>
    </source>
</evidence>
<dbReference type="GO" id="GO:0016780">
    <property type="term" value="F:phosphotransferase activity, for other substituted phosphate groups"/>
    <property type="evidence" value="ECO:0007669"/>
    <property type="project" value="TreeGrafter"/>
</dbReference>
<keyword evidence="7 9" id="KW-1133">Transmembrane helix</keyword>
<keyword evidence="6 9" id="KW-0812">Transmembrane</keyword>
<dbReference type="InterPro" id="IPR017475">
    <property type="entry name" value="EPS_sugar_tfrase"/>
</dbReference>
<dbReference type="GO" id="GO:0005886">
    <property type="term" value="C:plasma membrane"/>
    <property type="evidence" value="ECO:0007669"/>
    <property type="project" value="UniProtKB-SubCell"/>
</dbReference>
<dbReference type="Pfam" id="PF02397">
    <property type="entry name" value="Bac_transf"/>
    <property type="match status" value="1"/>
</dbReference>
<evidence type="ECO:0000256" key="2">
    <source>
        <dbReference type="ARBA" id="ARBA00004236"/>
    </source>
</evidence>
<protein>
    <submittedName>
        <fullName evidence="11">Undecaprenyl-phosphate galactosephosphotransferase</fullName>
    </submittedName>
</protein>
<evidence type="ECO:0000313" key="11">
    <source>
        <dbReference type="EMBL" id="EMI17389.1"/>
    </source>
</evidence>
<evidence type="ECO:0000256" key="6">
    <source>
        <dbReference type="ARBA" id="ARBA00022692"/>
    </source>
</evidence>
<feature type="transmembrane region" description="Helical" evidence="9">
    <location>
        <begin position="120"/>
        <end position="139"/>
    </location>
</feature>
<keyword evidence="12" id="KW-1185">Reference proteome</keyword>